<keyword evidence="3" id="KW-1185">Reference proteome</keyword>
<feature type="compositionally biased region" description="Basic and acidic residues" evidence="1">
    <location>
        <begin position="13"/>
        <end position="30"/>
    </location>
</feature>
<feature type="region of interest" description="Disordered" evidence="1">
    <location>
        <begin position="133"/>
        <end position="207"/>
    </location>
</feature>
<dbReference type="GO" id="GO:0050852">
    <property type="term" value="P:T cell receptor signaling pathway"/>
    <property type="evidence" value="ECO:0007669"/>
    <property type="project" value="TreeGrafter"/>
</dbReference>
<feature type="region of interest" description="Disordered" evidence="1">
    <location>
        <begin position="1"/>
        <end position="36"/>
    </location>
</feature>
<dbReference type="GeneTree" id="ENSGT00530000063770"/>
<dbReference type="AlphaFoldDB" id="A0A8B9XBI1"/>
<accession>A0A8B9XBI1</accession>
<dbReference type="Ensembl" id="ENSBGRT00000023260.1">
    <property type="protein sequence ID" value="ENSBGRP00000020101.1"/>
    <property type="gene ID" value="ENSBGRG00000012694.1"/>
</dbReference>
<reference evidence="2" key="2">
    <citation type="submission" date="2025-08" db="UniProtKB">
        <authorList>
            <consortium name="Ensembl"/>
        </authorList>
    </citation>
    <scope>IDENTIFICATION</scope>
</reference>
<evidence type="ECO:0000313" key="2">
    <source>
        <dbReference type="Ensembl" id="ENSBGRP00000020101.1"/>
    </source>
</evidence>
<dbReference type="Proteomes" id="UP000694520">
    <property type="component" value="Chromosome 2"/>
</dbReference>
<evidence type="ECO:0000313" key="3">
    <source>
        <dbReference type="Proteomes" id="UP000694520"/>
    </source>
</evidence>
<protein>
    <submittedName>
        <fullName evidence="2">Uncharacterized protein</fullName>
    </submittedName>
</protein>
<reference evidence="2" key="3">
    <citation type="submission" date="2025-09" db="UniProtKB">
        <authorList>
            <consortium name="Ensembl"/>
        </authorList>
    </citation>
    <scope>IDENTIFICATION</scope>
</reference>
<dbReference type="GO" id="GO:0005634">
    <property type="term" value="C:nucleus"/>
    <property type="evidence" value="ECO:0007669"/>
    <property type="project" value="TreeGrafter"/>
</dbReference>
<reference evidence="2" key="1">
    <citation type="submission" date="2019-05" db="EMBL/GenBank/DDBJ databases">
        <authorList>
            <person name="Zhang S."/>
            <person name="Liu J."/>
        </authorList>
    </citation>
    <scope>NUCLEOTIDE SEQUENCE [LARGE SCALE GENOMIC DNA]</scope>
</reference>
<organism evidence="2 3">
    <name type="scientific">Bos mutus grunniens</name>
    <name type="common">Wild yak</name>
    <name type="synonym">Bos grunniens</name>
    <dbReference type="NCBI Taxonomy" id="30521"/>
    <lineage>
        <taxon>Eukaryota</taxon>
        <taxon>Metazoa</taxon>
        <taxon>Chordata</taxon>
        <taxon>Craniata</taxon>
        <taxon>Vertebrata</taxon>
        <taxon>Euteleostomi</taxon>
        <taxon>Mammalia</taxon>
        <taxon>Eutheria</taxon>
        <taxon>Laurasiatheria</taxon>
        <taxon>Artiodactyla</taxon>
        <taxon>Ruminantia</taxon>
        <taxon>Pecora</taxon>
        <taxon>Bovidae</taxon>
        <taxon>Bovinae</taxon>
        <taxon>Bos</taxon>
    </lineage>
</organism>
<name>A0A8B9XBI1_BOSMU</name>
<dbReference type="PANTHER" id="PTHR15215:SF2">
    <property type="entry name" value="PROTEIN THEMIS2"/>
    <property type="match status" value="1"/>
</dbReference>
<feature type="compositionally biased region" description="Pro residues" evidence="1">
    <location>
        <begin position="168"/>
        <end position="192"/>
    </location>
</feature>
<proteinExistence type="predicted"/>
<sequence length="232" mass="24115">MNQIQPPVGSFQDGREEDSRGRHLLREGSGHEGPASEVCAGFLGEVAPELDQGSQLEGVARSHSIVTAGGVRRGGPQAQTLNQQPGWESPGVPATSCGCGSIYEISGNECCLSTGDLIKVTHVRLQKVVCENPGTGQTTELAPNFQGKAGTSASLSAPEPSRHTLGPTGPPAQTPSPLGWPPRPSHPPPPSPEAQMTPERSDSARSRRGCVLSLSISDDVCLLAGTFPVLCL</sequence>
<evidence type="ECO:0000256" key="1">
    <source>
        <dbReference type="SAM" id="MobiDB-lite"/>
    </source>
</evidence>
<dbReference type="GO" id="GO:0005737">
    <property type="term" value="C:cytoplasm"/>
    <property type="evidence" value="ECO:0007669"/>
    <property type="project" value="TreeGrafter"/>
</dbReference>
<dbReference type="InterPro" id="IPR039671">
    <property type="entry name" value="THEMIS"/>
</dbReference>
<dbReference type="PANTHER" id="PTHR15215">
    <property type="entry name" value="CABIT DOMAIN-CONTAINING PROTEIN"/>
    <property type="match status" value="1"/>
</dbReference>